<evidence type="ECO:0000256" key="1">
    <source>
        <dbReference type="ARBA" id="ARBA00022448"/>
    </source>
</evidence>
<dbReference type="PANTHER" id="PTHR42788">
    <property type="entry name" value="TAURINE IMPORT ATP-BINDING PROTEIN-RELATED"/>
    <property type="match status" value="1"/>
</dbReference>
<dbReference type="AlphaFoldDB" id="A0A9D5JVT8"/>
<dbReference type="CDD" id="cd03293">
    <property type="entry name" value="ABC_NrtD_SsuB_transporters"/>
    <property type="match status" value="1"/>
</dbReference>
<sequence>MERPSQAQTAAQYKIFFEHFTKKFGDLLVLNNITFGIEDGEFLVIVGPTGCGKTTLAKLLIGLLEPTQGDIFINGKNTSQHAIQENISVVFQEDSLLPWRSVRKNVQLPLEIRKDPAEHVAEKTDAMLNLLELQEYGQYMPAQLSRGMRQRVAIARSYVTDPSIIIMDEPFGHFDATSREHIEKMIINVWQKTKATILFVTHNIEEAVFLASRIIVLSQKPTDIKEVIPIHLKHPRSFTDPEFIQIRKKVTDLIKWW</sequence>
<dbReference type="InterPro" id="IPR027417">
    <property type="entry name" value="P-loop_NTPase"/>
</dbReference>
<evidence type="ECO:0000313" key="6">
    <source>
        <dbReference type="Proteomes" id="UP000649604"/>
    </source>
</evidence>
<accession>A0A9D5JVT8</accession>
<name>A0A9D5JVT8_9BACT</name>
<evidence type="ECO:0000313" key="5">
    <source>
        <dbReference type="EMBL" id="MBD3325075.1"/>
    </source>
</evidence>
<gene>
    <name evidence="5" type="ORF">GF339_10855</name>
</gene>
<dbReference type="GO" id="GO:0016887">
    <property type="term" value="F:ATP hydrolysis activity"/>
    <property type="evidence" value="ECO:0007669"/>
    <property type="project" value="InterPro"/>
</dbReference>
<reference evidence="5" key="1">
    <citation type="submission" date="2019-11" db="EMBL/GenBank/DDBJ databases">
        <title>Microbial mats filling the niche in hypersaline microbial mats.</title>
        <authorList>
            <person name="Wong H.L."/>
            <person name="Macleod F.I."/>
            <person name="White R.A. III"/>
            <person name="Burns B.P."/>
        </authorList>
    </citation>
    <scope>NUCLEOTIDE SEQUENCE</scope>
    <source>
        <strain evidence="5">Rbin_158</strain>
    </source>
</reference>
<protein>
    <submittedName>
        <fullName evidence="5">ATP-binding cassette domain-containing protein</fullName>
    </submittedName>
</protein>
<evidence type="ECO:0000256" key="2">
    <source>
        <dbReference type="ARBA" id="ARBA00022741"/>
    </source>
</evidence>
<dbReference type="InterPro" id="IPR050166">
    <property type="entry name" value="ABC_transporter_ATP-bind"/>
</dbReference>
<dbReference type="Gene3D" id="3.40.50.300">
    <property type="entry name" value="P-loop containing nucleotide triphosphate hydrolases"/>
    <property type="match status" value="1"/>
</dbReference>
<keyword evidence="2" id="KW-0547">Nucleotide-binding</keyword>
<evidence type="ECO:0000256" key="3">
    <source>
        <dbReference type="ARBA" id="ARBA00022840"/>
    </source>
</evidence>
<organism evidence="5 6">
    <name type="scientific">candidate division KSB3 bacterium</name>
    <dbReference type="NCBI Taxonomy" id="2044937"/>
    <lineage>
        <taxon>Bacteria</taxon>
        <taxon>candidate division KSB3</taxon>
    </lineage>
</organism>
<keyword evidence="3 5" id="KW-0067">ATP-binding</keyword>
<dbReference type="EMBL" id="WJJP01000352">
    <property type="protein sequence ID" value="MBD3325075.1"/>
    <property type="molecule type" value="Genomic_DNA"/>
</dbReference>
<dbReference type="PANTHER" id="PTHR42788:SF13">
    <property type="entry name" value="ALIPHATIC SULFONATES IMPORT ATP-BINDING PROTEIN SSUB"/>
    <property type="match status" value="1"/>
</dbReference>
<dbReference type="InterPro" id="IPR003593">
    <property type="entry name" value="AAA+_ATPase"/>
</dbReference>
<dbReference type="PROSITE" id="PS50893">
    <property type="entry name" value="ABC_TRANSPORTER_2"/>
    <property type="match status" value="1"/>
</dbReference>
<dbReference type="SUPFAM" id="SSF52540">
    <property type="entry name" value="P-loop containing nucleoside triphosphate hydrolases"/>
    <property type="match status" value="1"/>
</dbReference>
<dbReference type="Proteomes" id="UP000649604">
    <property type="component" value="Unassembled WGS sequence"/>
</dbReference>
<dbReference type="InterPro" id="IPR003439">
    <property type="entry name" value="ABC_transporter-like_ATP-bd"/>
</dbReference>
<dbReference type="Pfam" id="PF00005">
    <property type="entry name" value="ABC_tran"/>
    <property type="match status" value="1"/>
</dbReference>
<evidence type="ECO:0000259" key="4">
    <source>
        <dbReference type="PROSITE" id="PS50893"/>
    </source>
</evidence>
<proteinExistence type="predicted"/>
<dbReference type="SMART" id="SM00382">
    <property type="entry name" value="AAA"/>
    <property type="match status" value="1"/>
</dbReference>
<feature type="domain" description="ABC transporter" evidence="4">
    <location>
        <begin position="15"/>
        <end position="244"/>
    </location>
</feature>
<dbReference type="GO" id="GO:0005524">
    <property type="term" value="F:ATP binding"/>
    <property type="evidence" value="ECO:0007669"/>
    <property type="project" value="UniProtKB-KW"/>
</dbReference>
<comment type="caution">
    <text evidence="5">The sequence shown here is derived from an EMBL/GenBank/DDBJ whole genome shotgun (WGS) entry which is preliminary data.</text>
</comment>
<keyword evidence="1" id="KW-0813">Transport</keyword>